<organism evidence="1 2">
    <name type="scientific">Mucilaginibacter humi</name>
    <dbReference type="NCBI Taxonomy" id="2732510"/>
    <lineage>
        <taxon>Bacteria</taxon>
        <taxon>Pseudomonadati</taxon>
        <taxon>Bacteroidota</taxon>
        <taxon>Sphingobacteriia</taxon>
        <taxon>Sphingobacteriales</taxon>
        <taxon>Sphingobacteriaceae</taxon>
        <taxon>Mucilaginibacter</taxon>
    </lineage>
</organism>
<dbReference type="EMBL" id="JABFCR010000056">
    <property type="protein sequence ID" value="NNU34580.1"/>
    <property type="molecule type" value="Genomic_DNA"/>
</dbReference>
<evidence type="ECO:0000313" key="1">
    <source>
        <dbReference type="EMBL" id="NNU34580.1"/>
    </source>
</evidence>
<evidence type="ECO:0000313" key="2">
    <source>
        <dbReference type="Proteomes" id="UP000566071"/>
    </source>
</evidence>
<proteinExistence type="predicted"/>
<dbReference type="Proteomes" id="UP000566071">
    <property type="component" value="Unassembled WGS sequence"/>
</dbReference>
<keyword evidence="2" id="KW-1185">Reference proteome</keyword>
<reference evidence="1 2" key="1">
    <citation type="submission" date="2020-05" db="EMBL/GenBank/DDBJ databases">
        <authorList>
            <person name="Khan S.A."/>
            <person name="Jeon C.O."/>
            <person name="Chun B.H."/>
        </authorList>
    </citation>
    <scope>NUCLEOTIDE SEQUENCE [LARGE SCALE GENOMIC DNA]</scope>
    <source>
        <strain evidence="1 2">S1162</strain>
    </source>
</reference>
<accession>A0ABX1W6E3</accession>
<dbReference type="RefSeq" id="WP_175270256.1">
    <property type="nucleotide sequence ID" value="NZ_JABFCR010000056.1"/>
</dbReference>
<sequence>MATKYANQLKKDLQAMFPDLSDVDATALSWQGLGETQAWKDMVAKDALNGSTVTNDIVNINKKFKDATGTKGHRCP</sequence>
<gene>
    <name evidence="1" type="ORF">HK413_11700</name>
</gene>
<comment type="caution">
    <text evidence="1">The sequence shown here is derived from an EMBL/GenBank/DDBJ whole genome shotgun (WGS) entry which is preliminary data.</text>
</comment>
<name>A0ABX1W6E3_9SPHI</name>
<protein>
    <submittedName>
        <fullName evidence="1">Uncharacterized protein</fullName>
    </submittedName>
</protein>